<evidence type="ECO:0000313" key="3">
    <source>
        <dbReference type="EMBL" id="MFC6996091.1"/>
    </source>
</evidence>
<evidence type="ECO:0000256" key="1">
    <source>
        <dbReference type="SAM" id="MobiDB-lite"/>
    </source>
</evidence>
<dbReference type="Proteomes" id="UP001596405">
    <property type="component" value="Unassembled WGS sequence"/>
</dbReference>
<evidence type="ECO:0000313" key="4">
    <source>
        <dbReference type="Proteomes" id="UP001596405"/>
    </source>
</evidence>
<feature type="signal peptide" evidence="2">
    <location>
        <begin position="1"/>
        <end position="18"/>
    </location>
</feature>
<dbReference type="EMBL" id="JBHSYQ010000001">
    <property type="protein sequence ID" value="MFC6996091.1"/>
    <property type="molecule type" value="Genomic_DNA"/>
</dbReference>
<feature type="region of interest" description="Disordered" evidence="1">
    <location>
        <begin position="27"/>
        <end position="52"/>
    </location>
</feature>
<gene>
    <name evidence="3" type="ORF">ACFQHR_00580</name>
</gene>
<sequence length="334" mass="37214">MKKRIVPAKFGMGMLVVAAGLVASGCSSEGKQKEGGVVQTASADSLRSDQKDSAVVETNPTQTQQVEDSTHTFGTILPNKRIIAYYGNPLSKRMGILGELPPEQMLARLDEEVKAWEEADPATPVQPALHVIMLTAQGKPLKSNTYSLRMSGHVADSVISWAKTRNAIVFLDIQIGKSTFEKEIPHLEKYLKLPQVHLGIDPEFAMKKGGIPGGKIGTVDAEDINYATGYLSDLATKHNLPPKILVVHRFTQGMVTNYKNIKIRPNVQIVMHMDGWGDKPLKRDSYRAYIKKEPVQFTGFKIFYKNDTKKPGWKLFTPEELLKLDPVPHYIQYQ</sequence>
<feature type="chain" id="PRO_5046518245" description="Lipoprotein" evidence="2">
    <location>
        <begin position="19"/>
        <end position="334"/>
    </location>
</feature>
<organism evidence="3 4">
    <name type="scientific">Rufibacter roseus</name>
    <dbReference type="NCBI Taxonomy" id="1567108"/>
    <lineage>
        <taxon>Bacteria</taxon>
        <taxon>Pseudomonadati</taxon>
        <taxon>Bacteroidota</taxon>
        <taxon>Cytophagia</taxon>
        <taxon>Cytophagales</taxon>
        <taxon>Hymenobacteraceae</taxon>
        <taxon>Rufibacter</taxon>
    </lineage>
</organism>
<dbReference type="PROSITE" id="PS51257">
    <property type="entry name" value="PROKAR_LIPOPROTEIN"/>
    <property type="match status" value="1"/>
</dbReference>
<protein>
    <recommendedName>
        <fullName evidence="5">Lipoprotein</fullName>
    </recommendedName>
</protein>
<reference evidence="4" key="1">
    <citation type="journal article" date="2019" name="Int. J. Syst. Evol. Microbiol.">
        <title>The Global Catalogue of Microorganisms (GCM) 10K type strain sequencing project: providing services to taxonomists for standard genome sequencing and annotation.</title>
        <authorList>
            <consortium name="The Broad Institute Genomics Platform"/>
            <consortium name="The Broad Institute Genome Sequencing Center for Infectious Disease"/>
            <person name="Wu L."/>
            <person name="Ma J."/>
        </authorList>
    </citation>
    <scope>NUCLEOTIDE SEQUENCE [LARGE SCALE GENOMIC DNA]</scope>
    <source>
        <strain evidence="4">CGMCC 4.7393</strain>
    </source>
</reference>
<accession>A0ABW2DH71</accession>
<proteinExistence type="predicted"/>
<evidence type="ECO:0008006" key="5">
    <source>
        <dbReference type="Google" id="ProtNLM"/>
    </source>
</evidence>
<dbReference type="RefSeq" id="WP_239693466.1">
    <property type="nucleotide sequence ID" value="NZ_JBHSYQ010000001.1"/>
</dbReference>
<evidence type="ECO:0000256" key="2">
    <source>
        <dbReference type="SAM" id="SignalP"/>
    </source>
</evidence>
<keyword evidence="2" id="KW-0732">Signal</keyword>
<keyword evidence="4" id="KW-1185">Reference proteome</keyword>
<comment type="caution">
    <text evidence="3">The sequence shown here is derived from an EMBL/GenBank/DDBJ whole genome shotgun (WGS) entry which is preliminary data.</text>
</comment>
<name>A0ABW2DH71_9BACT</name>